<accession>A0A1H5LZI0</accession>
<gene>
    <name evidence="1" type="ORF">SAMN04488554_3067</name>
</gene>
<evidence type="ECO:0000313" key="2">
    <source>
        <dbReference type="Proteomes" id="UP000199220"/>
    </source>
</evidence>
<proteinExistence type="predicted"/>
<dbReference type="NCBIfam" id="TIGR03292">
    <property type="entry name" value="PhnH_redo"/>
    <property type="match status" value="1"/>
</dbReference>
<sequence length="207" mass="21290">MTITTTPLAPVESWPVLRELSPTVSQQVFHASMEALARPGTLHRLPAGAVPEPVPAALAPLLALVDLMAPLAALPAGPDDATTRAVATVGRLTGAPVVSPGRARFALALAEPLDWVELSTGSHWSPEQGAVLVQRVHSLTASGPWQLRGPGIPPATPATIAVTGLSPAWVTQRAALVADYPAGIDCLLVADDGTLAGLPRTTTIEVI</sequence>
<dbReference type="EMBL" id="FNTX01000002">
    <property type="protein sequence ID" value="SEE82453.1"/>
    <property type="molecule type" value="Genomic_DNA"/>
</dbReference>
<dbReference type="RefSeq" id="WP_089773921.1">
    <property type="nucleotide sequence ID" value="NZ_FNTX01000002.1"/>
</dbReference>
<dbReference type="GO" id="GO:0019634">
    <property type="term" value="P:organic phosphonate metabolic process"/>
    <property type="evidence" value="ECO:0007669"/>
    <property type="project" value="InterPro"/>
</dbReference>
<keyword evidence="2" id="KW-1185">Reference proteome</keyword>
<dbReference type="Pfam" id="PF05845">
    <property type="entry name" value="PhnH"/>
    <property type="match status" value="1"/>
</dbReference>
<dbReference type="AlphaFoldDB" id="A0A1H5LZI0"/>
<dbReference type="Gene3D" id="3.40.50.11310">
    <property type="entry name" value="Bacterial phosphonate metabolism protein PhnH"/>
    <property type="match status" value="1"/>
</dbReference>
<name>A0A1H5LZI0_9MICO</name>
<dbReference type="OrthoDB" id="4238947at2"/>
<dbReference type="STRING" id="648782.SAMN04488554_3067"/>
<reference evidence="2" key="1">
    <citation type="submission" date="2016-10" db="EMBL/GenBank/DDBJ databases">
        <authorList>
            <person name="Varghese N."/>
            <person name="Submissions S."/>
        </authorList>
    </citation>
    <scope>NUCLEOTIDE SEQUENCE [LARGE SCALE GENOMIC DNA]</scope>
    <source>
        <strain evidence="2">DSM 21368</strain>
    </source>
</reference>
<dbReference type="InterPro" id="IPR038058">
    <property type="entry name" value="PhnH-like_sp"/>
</dbReference>
<dbReference type="Proteomes" id="UP000199220">
    <property type="component" value="Unassembled WGS sequence"/>
</dbReference>
<dbReference type="SUPFAM" id="SSF159709">
    <property type="entry name" value="PhnH-like"/>
    <property type="match status" value="1"/>
</dbReference>
<organism evidence="1 2">
    <name type="scientific">Ruania alba</name>
    <dbReference type="NCBI Taxonomy" id="648782"/>
    <lineage>
        <taxon>Bacteria</taxon>
        <taxon>Bacillati</taxon>
        <taxon>Actinomycetota</taxon>
        <taxon>Actinomycetes</taxon>
        <taxon>Micrococcales</taxon>
        <taxon>Ruaniaceae</taxon>
        <taxon>Ruania</taxon>
    </lineage>
</organism>
<dbReference type="InterPro" id="IPR008772">
    <property type="entry name" value="Phosphonate_metab_PhnH"/>
</dbReference>
<protein>
    <submittedName>
        <fullName evidence="1">Alpha-D-ribose 1-methylphosphonate 5-triphosphate synthase subunit PhnH</fullName>
    </submittedName>
</protein>
<evidence type="ECO:0000313" key="1">
    <source>
        <dbReference type="EMBL" id="SEE82453.1"/>
    </source>
</evidence>